<keyword evidence="8 10" id="KW-0333">Golgi apparatus</keyword>
<gene>
    <name evidence="11" type="ORF">TVY486_0305070</name>
</gene>
<keyword evidence="6 10" id="KW-0735">Signal-anchor</keyword>
<keyword evidence="5 10" id="KW-0812">Transmembrane</keyword>
<dbReference type="EMBL" id="HE573019">
    <property type="protein sequence ID" value="CCC47336.1"/>
    <property type="molecule type" value="Genomic_DNA"/>
</dbReference>
<reference evidence="11" key="1">
    <citation type="journal article" date="2012" name="Proc. Natl. Acad. Sci. U.S.A.">
        <title>Antigenic diversity is generated by distinct evolutionary mechanisms in African trypanosome species.</title>
        <authorList>
            <person name="Jackson A.P."/>
            <person name="Berry A."/>
            <person name="Aslett M."/>
            <person name="Allison H.C."/>
            <person name="Burton P."/>
            <person name="Vavrova-Anderson J."/>
            <person name="Brown R."/>
            <person name="Browne H."/>
            <person name="Corton N."/>
            <person name="Hauser H."/>
            <person name="Gamble J."/>
            <person name="Gilderthorp R."/>
            <person name="Marcello L."/>
            <person name="McQuillan J."/>
            <person name="Otto T.D."/>
            <person name="Quail M.A."/>
            <person name="Sanders M.J."/>
            <person name="van Tonder A."/>
            <person name="Ginger M.L."/>
            <person name="Field M.C."/>
            <person name="Barry J.D."/>
            <person name="Hertz-Fowler C."/>
            <person name="Berriman M."/>
        </authorList>
    </citation>
    <scope>NUCLEOTIDE SEQUENCE</scope>
    <source>
        <strain evidence="11">Y486</strain>
    </source>
</reference>
<sequence>AARRLLPHLSCSLLFSAFRTSEGPMKHSLQRSRFRRLALCLVCLCTAVGVLVCVLPLLGSMHDAPSDTALDVPNDAECVRFIHPSVVRTWRQSDYLVALGVPSPDTDRRRRRFLLRETSWTYKGVATKRNNFSGDMLVLYLLARHPMHGYEYSAELVQEAAEWQDVITLPMREGQVTTKKTVGSNGYWGFPAEVGMSRKSFMWFDLALRLLPSVKYISKGDDDAFHHAPQFIADLRVLPRRGVYWGHRFYEANARIDFMRGLLYTLSRDVAYKYVSYKPVRRLVYAPFTAGSRSVYEAHFLHHEDVMSALIVNWTKDNSLLYVSEHCCRYTVLNTGECSMPRKDNFVVVHGVGEADYAELMDRLKGYVLPVPARFVPTPGGLRAEC</sequence>
<name>G0TTQ5_TRYVY</name>
<comment type="subcellular location">
    <subcellularLocation>
        <location evidence="1 10">Golgi apparatus membrane</location>
        <topology evidence="1 10">Single-pass type II membrane protein</topology>
    </subcellularLocation>
</comment>
<dbReference type="EC" id="2.4.1.-" evidence="10"/>
<protein>
    <recommendedName>
        <fullName evidence="10">Hexosyltransferase</fullName>
        <ecNumber evidence="10">2.4.1.-</ecNumber>
    </recommendedName>
</protein>
<evidence type="ECO:0000313" key="11">
    <source>
        <dbReference type="EMBL" id="CCC47336.1"/>
    </source>
</evidence>
<evidence type="ECO:0000256" key="2">
    <source>
        <dbReference type="ARBA" id="ARBA00008661"/>
    </source>
</evidence>
<feature type="transmembrane region" description="Helical" evidence="10">
    <location>
        <begin position="37"/>
        <end position="58"/>
    </location>
</feature>
<evidence type="ECO:0000256" key="7">
    <source>
        <dbReference type="ARBA" id="ARBA00022989"/>
    </source>
</evidence>
<dbReference type="GO" id="GO:0016758">
    <property type="term" value="F:hexosyltransferase activity"/>
    <property type="evidence" value="ECO:0007669"/>
    <property type="project" value="InterPro"/>
</dbReference>
<dbReference type="PANTHER" id="PTHR11214">
    <property type="entry name" value="BETA-1,3-N-ACETYLGLUCOSAMINYLTRANSFERASE"/>
    <property type="match status" value="1"/>
</dbReference>
<evidence type="ECO:0000256" key="4">
    <source>
        <dbReference type="ARBA" id="ARBA00022679"/>
    </source>
</evidence>
<keyword evidence="3 10" id="KW-0328">Glycosyltransferase</keyword>
<keyword evidence="9 10" id="KW-0472">Membrane</keyword>
<feature type="non-terminal residue" evidence="11">
    <location>
        <position position="1"/>
    </location>
</feature>
<evidence type="ECO:0000256" key="10">
    <source>
        <dbReference type="RuleBase" id="RU363063"/>
    </source>
</evidence>
<evidence type="ECO:0000256" key="6">
    <source>
        <dbReference type="ARBA" id="ARBA00022968"/>
    </source>
</evidence>
<comment type="similarity">
    <text evidence="2 10">Belongs to the glycosyltransferase 31 family.</text>
</comment>
<dbReference type="AlphaFoldDB" id="G0TTQ5"/>
<dbReference type="PANTHER" id="PTHR11214:SF351">
    <property type="entry name" value="BETA-1,3-GALACTOSYLTRANSFERASE PVG3"/>
    <property type="match status" value="1"/>
</dbReference>
<proteinExistence type="inferred from homology"/>
<evidence type="ECO:0000256" key="8">
    <source>
        <dbReference type="ARBA" id="ARBA00023034"/>
    </source>
</evidence>
<dbReference type="GO" id="GO:0000139">
    <property type="term" value="C:Golgi membrane"/>
    <property type="evidence" value="ECO:0007669"/>
    <property type="project" value="UniProtKB-SubCell"/>
</dbReference>
<dbReference type="VEuPathDB" id="TriTrypDB:TvY486_0305070"/>
<keyword evidence="7 10" id="KW-1133">Transmembrane helix</keyword>
<dbReference type="InterPro" id="IPR002659">
    <property type="entry name" value="Glyco_trans_31"/>
</dbReference>
<evidence type="ECO:0000256" key="5">
    <source>
        <dbReference type="ARBA" id="ARBA00022692"/>
    </source>
</evidence>
<keyword evidence="4 11" id="KW-0808">Transferase</keyword>
<accession>G0TTQ5</accession>
<evidence type="ECO:0000256" key="9">
    <source>
        <dbReference type="ARBA" id="ARBA00023136"/>
    </source>
</evidence>
<evidence type="ECO:0000256" key="1">
    <source>
        <dbReference type="ARBA" id="ARBA00004323"/>
    </source>
</evidence>
<evidence type="ECO:0000256" key="3">
    <source>
        <dbReference type="ARBA" id="ARBA00022676"/>
    </source>
</evidence>
<organism evidence="11">
    <name type="scientific">Trypanosoma vivax (strain Y486)</name>
    <dbReference type="NCBI Taxonomy" id="1055687"/>
    <lineage>
        <taxon>Eukaryota</taxon>
        <taxon>Discoba</taxon>
        <taxon>Euglenozoa</taxon>
        <taxon>Kinetoplastea</taxon>
        <taxon>Metakinetoplastina</taxon>
        <taxon>Trypanosomatida</taxon>
        <taxon>Trypanosomatidae</taxon>
        <taxon>Trypanosoma</taxon>
        <taxon>Duttonella</taxon>
    </lineage>
</organism>